<dbReference type="PANTHER" id="PTHR31143:SF2">
    <property type="entry name" value="FR47-LIKE DOMAIN-CONTAINING PROTEIN-RELATED"/>
    <property type="match status" value="1"/>
</dbReference>
<dbReference type="PANTHER" id="PTHR31143">
    <property type="match status" value="1"/>
</dbReference>
<dbReference type="SUPFAM" id="SSF55729">
    <property type="entry name" value="Acyl-CoA N-acyltransferases (Nat)"/>
    <property type="match status" value="1"/>
</dbReference>
<evidence type="ECO:0000259" key="1">
    <source>
        <dbReference type="PROSITE" id="PS51186"/>
    </source>
</evidence>
<dbReference type="InterPro" id="IPR000182">
    <property type="entry name" value="GNAT_dom"/>
</dbReference>
<evidence type="ECO:0000313" key="3">
    <source>
        <dbReference type="Proteomes" id="UP001597451"/>
    </source>
</evidence>
<feature type="domain" description="N-acetyltransferase" evidence="1">
    <location>
        <begin position="129"/>
        <end position="260"/>
    </location>
</feature>
<gene>
    <name evidence="2" type="ORF">ACFSUN_08880</name>
</gene>
<evidence type="ECO:0000313" key="2">
    <source>
        <dbReference type="EMBL" id="MFD2628897.1"/>
    </source>
</evidence>
<accession>A0ABW5PZS0</accession>
<reference evidence="3" key="1">
    <citation type="journal article" date="2019" name="Int. J. Syst. Evol. Microbiol.">
        <title>The Global Catalogue of Microorganisms (GCM) 10K type strain sequencing project: providing services to taxonomists for standard genome sequencing and annotation.</title>
        <authorList>
            <consortium name="The Broad Institute Genomics Platform"/>
            <consortium name="The Broad Institute Genome Sequencing Center for Infectious Disease"/>
            <person name="Wu L."/>
            <person name="Ma J."/>
        </authorList>
    </citation>
    <scope>NUCLEOTIDE SEQUENCE [LARGE SCALE GENOMIC DNA]</scope>
    <source>
        <strain evidence="3">TISTR 1858</strain>
    </source>
</reference>
<sequence>MLYEANPEIKKKIAPFFHGMKDTTILSCLQGHMGNAWVNNKEKPEAAQITVGDFTFLAGDPFANGAEDLLKNVPEHILAIVHKKAWKQRIEEIHKENAERILRYGFRKEPEDLDLNHLRKLSSKLPDGYELRKIDENIVSLPSLFKVSPDFIKQFDSVEDFLRRGTGFAVLHDGEVVSAAASYSIYDEGIEIEIVTADTYRKKGLATCVAAALMVDCLEKGLYPSWDAANTNSVKLAQKLGYVTTGSYDTYYIHTPASKA</sequence>
<dbReference type="InterPro" id="IPR027365">
    <property type="entry name" value="GNAT_acetyltra_YdfB-like"/>
</dbReference>
<dbReference type="RefSeq" id="WP_379561656.1">
    <property type="nucleotide sequence ID" value="NZ_CP085256.1"/>
</dbReference>
<dbReference type="InterPro" id="IPR016181">
    <property type="entry name" value="Acyl_CoA_acyltransferase"/>
</dbReference>
<dbReference type="GO" id="GO:0016746">
    <property type="term" value="F:acyltransferase activity"/>
    <property type="evidence" value="ECO:0007669"/>
    <property type="project" value="UniProtKB-KW"/>
</dbReference>
<proteinExistence type="predicted"/>
<organism evidence="2 3">
    <name type="scientific">Oceanobacillus kapialis</name>
    <dbReference type="NCBI Taxonomy" id="481353"/>
    <lineage>
        <taxon>Bacteria</taxon>
        <taxon>Bacillati</taxon>
        <taxon>Bacillota</taxon>
        <taxon>Bacilli</taxon>
        <taxon>Bacillales</taxon>
        <taxon>Bacillaceae</taxon>
        <taxon>Oceanobacillus</taxon>
    </lineage>
</organism>
<dbReference type="Proteomes" id="UP001597451">
    <property type="component" value="Unassembled WGS sequence"/>
</dbReference>
<dbReference type="Gene3D" id="3.40.630.110">
    <property type="entry name" value="GNAT acetyltransferase-like"/>
    <property type="match status" value="1"/>
</dbReference>
<dbReference type="EC" id="2.3.1.-" evidence="2"/>
<dbReference type="PROSITE" id="PS51186">
    <property type="entry name" value="GNAT"/>
    <property type="match status" value="1"/>
</dbReference>
<dbReference type="InterPro" id="IPR042573">
    <property type="entry name" value="GNAT_acetyltra_N"/>
</dbReference>
<keyword evidence="2" id="KW-0012">Acyltransferase</keyword>
<dbReference type="Pfam" id="PF12746">
    <property type="entry name" value="GNAT_acetyltran"/>
    <property type="match status" value="1"/>
</dbReference>
<protein>
    <submittedName>
        <fullName evidence="2">GNAT family N-acetyltransferase</fullName>
        <ecNumber evidence="2">2.3.1.-</ecNumber>
    </submittedName>
</protein>
<dbReference type="EMBL" id="JBHUMX010000023">
    <property type="protein sequence ID" value="MFD2628897.1"/>
    <property type="molecule type" value="Genomic_DNA"/>
</dbReference>
<keyword evidence="2" id="KW-0808">Transferase</keyword>
<keyword evidence="3" id="KW-1185">Reference proteome</keyword>
<dbReference type="Gene3D" id="3.40.630.30">
    <property type="match status" value="1"/>
</dbReference>
<name>A0ABW5PZS0_9BACI</name>
<comment type="caution">
    <text evidence="2">The sequence shown here is derived from an EMBL/GenBank/DDBJ whole genome shotgun (WGS) entry which is preliminary data.</text>
</comment>